<keyword evidence="2 4" id="KW-0436">Ligase</keyword>
<evidence type="ECO:0000256" key="2">
    <source>
        <dbReference type="ARBA" id="ARBA00022598"/>
    </source>
</evidence>
<evidence type="ECO:0000259" key="3">
    <source>
        <dbReference type="Pfam" id="PF00501"/>
    </source>
</evidence>
<protein>
    <submittedName>
        <fullName evidence="4">2-succinylbenzoate-CoA ligase</fullName>
    </submittedName>
</protein>
<sequence length="471" mass="52006">METLSTRFETTSQAFSSQIAMFELSGTPVRYENFFFTVISFAETLIGLGVRPEMRVSIHVPDHIATTALNLAVLRLGATLVIGPLNLVRARPDLAEKMVIIRQVATGDPREILMDQSWIRPPTRMIENVGNAKMIRATSGTTGIPKLRLTDEASLLLRDDYSRSKRGSPDGPCYVGVNTRSATGFSNVMRVYNSGQKQVHQLAELKHTLSAMEQIDVNYAYIPPLHFLNLLNTAKETGIYPRNLKKVFVGGGRVEPSLATEAETFLGCEVWNTYGSTETGSMAHARPSQHIDLPGCVGHVYEDRSICFRNGEGEIVSSSEGGHLWVTVPEGFQVSDFDTGQPICDDDGWLDTGDIGYIEDDLLILSGRQSEFLNLGGDKRAPSRIENVVRVFDGIRDVVAFAVCTDTGIDEIGIAIVPEDGFDLGNFQKFLDERFGQKYKTQVILIDNIPMTETGKVDRQHLSQTYSGTND</sequence>
<evidence type="ECO:0000256" key="1">
    <source>
        <dbReference type="ARBA" id="ARBA00006432"/>
    </source>
</evidence>
<name>A0A917ELL9_9RHOB</name>
<dbReference type="InterPro" id="IPR045851">
    <property type="entry name" value="AMP-bd_C_sf"/>
</dbReference>
<dbReference type="Proteomes" id="UP000606730">
    <property type="component" value="Unassembled WGS sequence"/>
</dbReference>
<feature type="domain" description="AMP-dependent synthetase/ligase" evidence="3">
    <location>
        <begin position="138"/>
        <end position="329"/>
    </location>
</feature>
<organism evidence="4 5">
    <name type="scientific">Actibacterium pelagium</name>
    <dbReference type="NCBI Taxonomy" id="2029103"/>
    <lineage>
        <taxon>Bacteria</taxon>
        <taxon>Pseudomonadati</taxon>
        <taxon>Pseudomonadota</taxon>
        <taxon>Alphaproteobacteria</taxon>
        <taxon>Rhodobacterales</taxon>
        <taxon>Roseobacteraceae</taxon>
        <taxon>Actibacterium</taxon>
    </lineage>
</organism>
<dbReference type="RefSeq" id="WP_095594708.1">
    <property type="nucleotide sequence ID" value="NZ_BMKN01000002.1"/>
</dbReference>
<dbReference type="GO" id="GO:0006631">
    <property type="term" value="P:fatty acid metabolic process"/>
    <property type="evidence" value="ECO:0007669"/>
    <property type="project" value="TreeGrafter"/>
</dbReference>
<evidence type="ECO:0000313" key="5">
    <source>
        <dbReference type="Proteomes" id="UP000606730"/>
    </source>
</evidence>
<dbReference type="InterPro" id="IPR000873">
    <property type="entry name" value="AMP-dep_synth/lig_dom"/>
</dbReference>
<dbReference type="PANTHER" id="PTHR43201:SF5">
    <property type="entry name" value="MEDIUM-CHAIN ACYL-COA LIGASE ACSF2, MITOCHONDRIAL"/>
    <property type="match status" value="1"/>
</dbReference>
<gene>
    <name evidence="4" type="ORF">GCM10011517_28500</name>
</gene>
<dbReference type="PANTHER" id="PTHR43201">
    <property type="entry name" value="ACYL-COA SYNTHETASE"/>
    <property type="match status" value="1"/>
</dbReference>
<dbReference type="Gene3D" id="3.30.300.30">
    <property type="match status" value="1"/>
</dbReference>
<dbReference type="Gene3D" id="3.40.50.12780">
    <property type="entry name" value="N-terminal domain of ligase-like"/>
    <property type="match status" value="1"/>
</dbReference>
<dbReference type="GO" id="GO:0031956">
    <property type="term" value="F:medium-chain fatty acid-CoA ligase activity"/>
    <property type="evidence" value="ECO:0007669"/>
    <property type="project" value="TreeGrafter"/>
</dbReference>
<reference evidence="4" key="1">
    <citation type="journal article" date="2014" name="Int. J. Syst. Evol. Microbiol.">
        <title>Complete genome sequence of Corynebacterium casei LMG S-19264T (=DSM 44701T), isolated from a smear-ripened cheese.</title>
        <authorList>
            <consortium name="US DOE Joint Genome Institute (JGI-PGF)"/>
            <person name="Walter F."/>
            <person name="Albersmeier A."/>
            <person name="Kalinowski J."/>
            <person name="Ruckert C."/>
        </authorList>
    </citation>
    <scope>NUCLEOTIDE SEQUENCE</scope>
    <source>
        <strain evidence="4">CGMCC 1.16012</strain>
    </source>
</reference>
<reference evidence="4" key="2">
    <citation type="submission" date="2020-09" db="EMBL/GenBank/DDBJ databases">
        <authorList>
            <person name="Sun Q."/>
            <person name="Zhou Y."/>
        </authorList>
    </citation>
    <scope>NUCLEOTIDE SEQUENCE</scope>
    <source>
        <strain evidence="4">CGMCC 1.16012</strain>
    </source>
</reference>
<dbReference type="EMBL" id="BMKN01000002">
    <property type="protein sequence ID" value="GGE59085.1"/>
    <property type="molecule type" value="Genomic_DNA"/>
</dbReference>
<proteinExistence type="inferred from homology"/>
<accession>A0A917ELL9</accession>
<dbReference type="InterPro" id="IPR042099">
    <property type="entry name" value="ANL_N_sf"/>
</dbReference>
<dbReference type="AlphaFoldDB" id="A0A917ELL9"/>
<evidence type="ECO:0000313" key="4">
    <source>
        <dbReference type="EMBL" id="GGE59085.1"/>
    </source>
</evidence>
<comment type="similarity">
    <text evidence="1">Belongs to the ATP-dependent AMP-binding enzyme family.</text>
</comment>
<keyword evidence="5" id="KW-1185">Reference proteome</keyword>
<dbReference type="SUPFAM" id="SSF56801">
    <property type="entry name" value="Acetyl-CoA synthetase-like"/>
    <property type="match status" value="1"/>
</dbReference>
<dbReference type="OrthoDB" id="9766759at2"/>
<dbReference type="Pfam" id="PF00501">
    <property type="entry name" value="AMP-binding"/>
    <property type="match status" value="1"/>
</dbReference>
<comment type="caution">
    <text evidence="4">The sequence shown here is derived from an EMBL/GenBank/DDBJ whole genome shotgun (WGS) entry which is preliminary data.</text>
</comment>